<dbReference type="Proteomes" id="UP000324800">
    <property type="component" value="Unassembled WGS sequence"/>
</dbReference>
<evidence type="ECO:0000313" key="2">
    <source>
        <dbReference type="EMBL" id="KAA6371845.1"/>
    </source>
</evidence>
<feature type="region of interest" description="Disordered" evidence="1">
    <location>
        <begin position="121"/>
        <end position="148"/>
    </location>
</feature>
<dbReference type="EMBL" id="SNRW01014108">
    <property type="protein sequence ID" value="KAA6371845.1"/>
    <property type="molecule type" value="Genomic_DNA"/>
</dbReference>
<comment type="caution">
    <text evidence="2">The sequence shown here is derived from an EMBL/GenBank/DDBJ whole genome shotgun (WGS) entry which is preliminary data.</text>
</comment>
<name>A0A5J4UPZ0_9EUKA</name>
<protein>
    <submittedName>
        <fullName evidence="2">Uncharacterized protein</fullName>
    </submittedName>
</protein>
<evidence type="ECO:0000313" key="3">
    <source>
        <dbReference type="Proteomes" id="UP000324800"/>
    </source>
</evidence>
<proteinExistence type="predicted"/>
<sequence length="288" mass="33730">MMHHFYTIDLRIDLDKLIQYYSELDEIDSNDPTTIDQTSDDAYPYYDQIYFALYSLFHTRARFILREILRARFILPAVQQIFTPVPPRRHIQRHLAEIDQPYNISLDDAYIKVHRLEEFPDPLGPVGDPTTKHIRPPPTPTSGLKPSRFSEPCFALFMLRRDELNTELEEDFEESQYGSSADSDGRKPKYQLIKEKDDEIMGRGQGGEKQDWGIDWEGYDVCEEDETLLKIEVDITSDEYKESVKKKKNERTLFIKQIYEQKVYSQHRLLHPIPVPPFITRAAGIPGT</sequence>
<dbReference type="AlphaFoldDB" id="A0A5J4UPZ0"/>
<organism evidence="2 3">
    <name type="scientific">Streblomastix strix</name>
    <dbReference type="NCBI Taxonomy" id="222440"/>
    <lineage>
        <taxon>Eukaryota</taxon>
        <taxon>Metamonada</taxon>
        <taxon>Preaxostyla</taxon>
        <taxon>Oxymonadida</taxon>
        <taxon>Streblomastigidae</taxon>
        <taxon>Streblomastix</taxon>
    </lineage>
</organism>
<gene>
    <name evidence="2" type="ORF">EZS28_032627</name>
</gene>
<accession>A0A5J4UPZ0</accession>
<evidence type="ECO:0000256" key="1">
    <source>
        <dbReference type="SAM" id="MobiDB-lite"/>
    </source>
</evidence>
<reference evidence="2 3" key="1">
    <citation type="submission" date="2019-03" db="EMBL/GenBank/DDBJ databases">
        <title>Single cell metagenomics reveals metabolic interactions within the superorganism composed of flagellate Streblomastix strix and complex community of Bacteroidetes bacteria on its surface.</title>
        <authorList>
            <person name="Treitli S.C."/>
            <person name="Kolisko M."/>
            <person name="Husnik F."/>
            <person name="Keeling P."/>
            <person name="Hampl V."/>
        </authorList>
    </citation>
    <scope>NUCLEOTIDE SEQUENCE [LARGE SCALE GENOMIC DNA]</scope>
    <source>
        <strain evidence="2">ST1C</strain>
    </source>
</reference>